<gene>
    <name evidence="1" type="primary">Dhrs1</name>
    <name evidence="1" type="ORF">AK812_SmicGene34541</name>
</gene>
<dbReference type="PRINTS" id="PR00081">
    <property type="entry name" value="GDHRDH"/>
</dbReference>
<dbReference type="Gene3D" id="3.40.50.720">
    <property type="entry name" value="NAD(P)-binding Rossmann-like Domain"/>
    <property type="match status" value="1"/>
</dbReference>
<proteinExistence type="predicted"/>
<reference evidence="1 2" key="1">
    <citation type="submission" date="2016-02" db="EMBL/GenBank/DDBJ databases">
        <title>Genome analysis of coral dinoflagellate symbionts highlights evolutionary adaptations to a symbiotic lifestyle.</title>
        <authorList>
            <person name="Aranda M."/>
            <person name="Li Y."/>
            <person name="Liew Y.J."/>
            <person name="Baumgarten S."/>
            <person name="Simakov O."/>
            <person name="Wilson M."/>
            <person name="Piel J."/>
            <person name="Ashoor H."/>
            <person name="Bougouffa S."/>
            <person name="Bajic V.B."/>
            <person name="Ryu T."/>
            <person name="Ravasi T."/>
            <person name="Bayer T."/>
            <person name="Micklem G."/>
            <person name="Kim H."/>
            <person name="Bhak J."/>
            <person name="Lajeunesse T.C."/>
            <person name="Voolstra C.R."/>
        </authorList>
    </citation>
    <scope>NUCLEOTIDE SEQUENCE [LARGE SCALE GENOMIC DNA]</scope>
    <source>
        <strain evidence="1 2">CCMP2467</strain>
    </source>
</reference>
<evidence type="ECO:0000313" key="2">
    <source>
        <dbReference type="Proteomes" id="UP000186817"/>
    </source>
</evidence>
<dbReference type="Proteomes" id="UP000186817">
    <property type="component" value="Unassembled WGS sequence"/>
</dbReference>
<sequence length="518" mass="55115">MSRWSRPCLVFPPSSGCQSCQDPRSACSSTQGTHEEQEVAVLQKVYLQCSAHWCRIAFCRLTAARKLQGGKAWGVHEASFGTRCLSGCFALLTVSDGAPYRKDSPLVEDVVGRAQGLQLRLDSNTAHDRAIMVGWRSLLFVVLIAFIAYNLQTPFSEANLEPSLVGKVAVVTGGSRGIGKGIAIGLGETGATVYVTGRTVSSSSTNTGGPGGVPQAGTLEETCAEVVKAGGKCIAAGVDSGNDEQLREFIDQVVRDHGRIDVLVNNAFSAVSWLPKHAGKPFWEKGADAWDQVNHVGLRSHYLASVFAARHMTTAKSGLIINVGSFGGLNYIFDVAYGIGKAAMDRMAADMAIELATDNVTMISLWPGIVATENIQDGALGGMSERRGLAPGPEFDTAALVQSPLAETPLFVGRAVSAFARDRTKFDFTGKVLLPATMAAGYGVIDERGLRTPPFNSVKFLAAAALKSTLQEQGLFAASTELFKAVKPTANMELFWKKLPDLTVPQFILKLVAGSPNL</sequence>
<dbReference type="Pfam" id="PF00106">
    <property type="entry name" value="adh_short"/>
    <property type="match status" value="1"/>
</dbReference>
<comment type="caution">
    <text evidence="1">The sequence shown here is derived from an EMBL/GenBank/DDBJ whole genome shotgun (WGS) entry which is preliminary data.</text>
</comment>
<dbReference type="PRINTS" id="PR00080">
    <property type="entry name" value="SDRFAMILY"/>
</dbReference>
<organism evidence="1 2">
    <name type="scientific">Symbiodinium microadriaticum</name>
    <name type="common">Dinoflagellate</name>
    <name type="synonym">Zooxanthella microadriatica</name>
    <dbReference type="NCBI Taxonomy" id="2951"/>
    <lineage>
        <taxon>Eukaryota</taxon>
        <taxon>Sar</taxon>
        <taxon>Alveolata</taxon>
        <taxon>Dinophyceae</taxon>
        <taxon>Suessiales</taxon>
        <taxon>Symbiodiniaceae</taxon>
        <taxon>Symbiodinium</taxon>
    </lineage>
</organism>
<dbReference type="AlphaFoldDB" id="A0A1Q9CNT0"/>
<dbReference type="InterPro" id="IPR002347">
    <property type="entry name" value="SDR_fam"/>
</dbReference>
<protein>
    <submittedName>
        <fullName evidence="1">Dehydrogenase/reductase SDR family member 1</fullName>
    </submittedName>
</protein>
<dbReference type="InterPro" id="IPR036291">
    <property type="entry name" value="NAD(P)-bd_dom_sf"/>
</dbReference>
<name>A0A1Q9CNT0_SYMMI</name>
<dbReference type="PANTHER" id="PTHR44147">
    <property type="entry name" value="DEHYDROGENASE/REDUCTASE SDR FAMILY MEMBER 1"/>
    <property type="match status" value="1"/>
</dbReference>
<evidence type="ECO:0000313" key="1">
    <source>
        <dbReference type="EMBL" id="OLP84576.1"/>
    </source>
</evidence>
<dbReference type="PANTHER" id="PTHR44147:SF2">
    <property type="entry name" value="DEHYDROGENASE_REDUCTASE SDR FAMILY MEMBER 1"/>
    <property type="match status" value="1"/>
</dbReference>
<keyword evidence="2" id="KW-1185">Reference proteome</keyword>
<dbReference type="OrthoDB" id="419541at2759"/>
<dbReference type="EMBL" id="LSRX01001032">
    <property type="protein sequence ID" value="OLP84576.1"/>
    <property type="molecule type" value="Genomic_DNA"/>
</dbReference>
<accession>A0A1Q9CNT0</accession>
<dbReference type="SUPFAM" id="SSF51735">
    <property type="entry name" value="NAD(P)-binding Rossmann-fold domains"/>
    <property type="match status" value="1"/>
</dbReference>